<dbReference type="SUPFAM" id="SSF81321">
    <property type="entry name" value="Family A G protein-coupled receptor-like"/>
    <property type="match status" value="1"/>
</dbReference>
<dbReference type="RefSeq" id="XP_026540476.1">
    <property type="nucleotide sequence ID" value="XM_026684691.1"/>
</dbReference>
<dbReference type="PRINTS" id="PR00529">
    <property type="entry name" value="GNADOTRPHINR"/>
</dbReference>
<dbReference type="GO" id="GO:0032870">
    <property type="term" value="P:cellular response to hormone stimulus"/>
    <property type="evidence" value="ECO:0007669"/>
    <property type="project" value="TreeGrafter"/>
</dbReference>
<feature type="transmembrane region" description="Helical" evidence="13">
    <location>
        <begin position="298"/>
        <end position="316"/>
    </location>
</feature>
<dbReference type="InterPro" id="IPR000276">
    <property type="entry name" value="GPCR_Rhodpsn"/>
</dbReference>
<dbReference type="PANTHER" id="PTHR24241">
    <property type="entry name" value="NEUROPEPTIDE RECEPTOR-RELATED G-PROTEIN COUPLED RECEPTOR"/>
    <property type="match status" value="1"/>
</dbReference>
<keyword evidence="2" id="KW-1003">Cell membrane</keyword>
<dbReference type="KEGG" id="nss:113423345"/>
<dbReference type="GeneID" id="113423345"/>
<dbReference type="GO" id="GO:0016500">
    <property type="term" value="F:protein-hormone receptor activity"/>
    <property type="evidence" value="ECO:0007669"/>
    <property type="project" value="InterPro"/>
</dbReference>
<keyword evidence="8" id="KW-1015">Disulfide bond</keyword>
<feature type="domain" description="G-protein coupled receptors family 1 profile" evidence="14">
    <location>
        <begin position="49"/>
        <end position="318"/>
    </location>
</feature>
<keyword evidence="10" id="KW-0807">Transducer</keyword>
<dbReference type="GO" id="GO:0042277">
    <property type="term" value="F:peptide binding"/>
    <property type="evidence" value="ECO:0007669"/>
    <property type="project" value="TreeGrafter"/>
</dbReference>
<feature type="compositionally biased region" description="Polar residues" evidence="12">
    <location>
        <begin position="343"/>
        <end position="355"/>
    </location>
</feature>
<keyword evidence="7 13" id="KW-0472">Membrane</keyword>
<evidence type="ECO:0000256" key="2">
    <source>
        <dbReference type="ARBA" id="ARBA00022475"/>
    </source>
</evidence>
<dbReference type="GO" id="GO:0005886">
    <property type="term" value="C:plasma membrane"/>
    <property type="evidence" value="ECO:0007669"/>
    <property type="project" value="UniProtKB-SubCell"/>
</dbReference>
<evidence type="ECO:0000256" key="4">
    <source>
        <dbReference type="ARBA" id="ARBA00022692"/>
    </source>
</evidence>
<evidence type="ECO:0000256" key="5">
    <source>
        <dbReference type="ARBA" id="ARBA00022989"/>
    </source>
</evidence>
<feature type="transmembrane region" description="Helical" evidence="13">
    <location>
        <begin position="199"/>
        <end position="221"/>
    </location>
</feature>
<keyword evidence="4 13" id="KW-0812">Transmembrane</keyword>
<evidence type="ECO:0000256" key="10">
    <source>
        <dbReference type="ARBA" id="ARBA00023224"/>
    </source>
</evidence>
<dbReference type="FunFam" id="1.20.1070.10:FF:000199">
    <property type="entry name" value="Gonadotropin-releasing hormone II receptor"/>
    <property type="match status" value="1"/>
</dbReference>
<keyword evidence="3" id="KW-0597">Phosphoprotein</keyword>
<feature type="transmembrane region" description="Helical" evidence="13">
    <location>
        <begin position="70"/>
        <end position="91"/>
    </location>
</feature>
<evidence type="ECO:0000256" key="1">
    <source>
        <dbReference type="ARBA" id="ARBA00004651"/>
    </source>
</evidence>
<evidence type="ECO:0000259" key="14">
    <source>
        <dbReference type="PROSITE" id="PS50262"/>
    </source>
</evidence>
<feature type="transmembrane region" description="Helical" evidence="13">
    <location>
        <begin position="259"/>
        <end position="286"/>
    </location>
</feature>
<feature type="transmembrane region" description="Helical" evidence="13">
    <location>
        <begin position="111"/>
        <end position="131"/>
    </location>
</feature>
<evidence type="ECO:0000256" key="7">
    <source>
        <dbReference type="ARBA" id="ARBA00023136"/>
    </source>
</evidence>
<reference evidence="16" key="1">
    <citation type="submission" date="2025-08" db="UniProtKB">
        <authorList>
            <consortium name="RefSeq"/>
        </authorList>
    </citation>
    <scope>IDENTIFICATION</scope>
</reference>
<feature type="transmembrane region" description="Helical" evidence="13">
    <location>
        <begin position="152"/>
        <end position="172"/>
    </location>
</feature>
<evidence type="ECO:0000256" key="8">
    <source>
        <dbReference type="ARBA" id="ARBA00023157"/>
    </source>
</evidence>
<gene>
    <name evidence="16" type="primary">LOC113423345</name>
</gene>
<name>A0A6J1VB82_9SAUR</name>
<evidence type="ECO:0000256" key="12">
    <source>
        <dbReference type="SAM" id="MobiDB-lite"/>
    </source>
</evidence>
<dbReference type="Pfam" id="PF00001">
    <property type="entry name" value="7tm_1"/>
    <property type="match status" value="1"/>
</dbReference>
<evidence type="ECO:0000256" key="3">
    <source>
        <dbReference type="ARBA" id="ARBA00022553"/>
    </source>
</evidence>
<accession>A0A6J1VB82</accession>
<comment type="subcellular location">
    <subcellularLocation>
        <location evidence="1">Cell membrane</location>
        <topology evidence="1">Multi-pass membrane protein</topology>
    </subcellularLocation>
</comment>
<dbReference type="PANTHER" id="PTHR24241:SF69">
    <property type="entry name" value="GONADOTROPIN-RELEASING HORMONE II RECEPTOR-RELATED"/>
    <property type="match status" value="1"/>
</dbReference>
<evidence type="ECO:0000313" key="15">
    <source>
        <dbReference type="Proteomes" id="UP000504612"/>
    </source>
</evidence>
<dbReference type="AlphaFoldDB" id="A0A6J1VB82"/>
<dbReference type="InterPro" id="IPR017452">
    <property type="entry name" value="GPCR_Rhodpsn_7TM"/>
</dbReference>
<dbReference type="PRINTS" id="PR00237">
    <property type="entry name" value="GPCRRHODOPSN"/>
</dbReference>
<keyword evidence="5 13" id="KW-1133">Transmembrane helix</keyword>
<evidence type="ECO:0000256" key="9">
    <source>
        <dbReference type="ARBA" id="ARBA00023170"/>
    </source>
</evidence>
<dbReference type="Gene3D" id="1.20.1070.10">
    <property type="entry name" value="Rhodopsin 7-helix transmembrane proteins"/>
    <property type="match status" value="1"/>
</dbReference>
<keyword evidence="6" id="KW-0297">G-protein coupled receptor</keyword>
<evidence type="ECO:0000313" key="16">
    <source>
        <dbReference type="RefSeq" id="XP_026540476.1"/>
    </source>
</evidence>
<dbReference type="Proteomes" id="UP000504612">
    <property type="component" value="Unplaced"/>
</dbReference>
<evidence type="ECO:0000256" key="11">
    <source>
        <dbReference type="ARBA" id="ARBA00082552"/>
    </source>
</evidence>
<dbReference type="GO" id="GO:0004930">
    <property type="term" value="F:G protein-coupled receptor activity"/>
    <property type="evidence" value="ECO:0007669"/>
    <property type="project" value="UniProtKB-KW"/>
</dbReference>
<evidence type="ECO:0000256" key="6">
    <source>
        <dbReference type="ARBA" id="ARBA00023040"/>
    </source>
</evidence>
<organism evidence="15 16">
    <name type="scientific">Notechis scutatus</name>
    <name type="common">mainland tiger snake</name>
    <dbReference type="NCBI Taxonomy" id="8663"/>
    <lineage>
        <taxon>Eukaryota</taxon>
        <taxon>Metazoa</taxon>
        <taxon>Chordata</taxon>
        <taxon>Craniata</taxon>
        <taxon>Vertebrata</taxon>
        <taxon>Euteleostomi</taxon>
        <taxon>Lepidosauria</taxon>
        <taxon>Squamata</taxon>
        <taxon>Bifurcata</taxon>
        <taxon>Unidentata</taxon>
        <taxon>Episquamata</taxon>
        <taxon>Toxicofera</taxon>
        <taxon>Serpentes</taxon>
        <taxon>Colubroidea</taxon>
        <taxon>Elapidae</taxon>
        <taxon>Hydrophiinae</taxon>
        <taxon>Notechis</taxon>
    </lineage>
</organism>
<dbReference type="PROSITE" id="PS50262">
    <property type="entry name" value="G_PROTEIN_RECEP_F1_2"/>
    <property type="match status" value="1"/>
</dbReference>
<feature type="region of interest" description="Disordered" evidence="12">
    <location>
        <begin position="336"/>
        <end position="398"/>
    </location>
</feature>
<proteinExistence type="predicted"/>
<dbReference type="InterPro" id="IPR001658">
    <property type="entry name" value="GphnRH_fam_rcpt"/>
</dbReference>
<sequence length="474" mass="51659">MEYNRSGLWGRGSSSKGPEEPVVVLPVFSAAAQVRVGLTLLLCVISASCNLALLWSSWSSSRPAAKGSHARLLLLHLAVADLLVALVVMPLDAAWNITLQWQAGDVACRLLMFLKLLAMYASAFVTTLISLDCQAVILQPLAAARAWRRNQVLLYAAWLMSASLSTPQLFLFHTVTIRSPQNFTQCTTQGSFAQHWHEVAYNMFGFLGLFLLPLLVMSACYTRVLLEISRHVSSCNRWSAQEMPLRRSRNPIPRARLRLLHLSLAIVGSFVLCWTPYYLLGLWYWFWPAGMERAVSPSLAHILFLFGLLNACLDPITYRLFAGGWQGGCCRAAGRGKQPPSPITGSFQGSVSSARPQREGRLLPSDTAEVALGPGSRPLLRTSAGPTGSPCRQLSGKAGGKEAALTPTAMPLTSTSGPKCLAEVWLVNFRSPIGMLAGCLVCSQVLALGKDGHLTPAERTGPFSWWREPSAVQR</sequence>
<feature type="transmembrane region" description="Helical" evidence="13">
    <location>
        <begin position="36"/>
        <end position="58"/>
    </location>
</feature>
<evidence type="ECO:0000256" key="13">
    <source>
        <dbReference type="SAM" id="Phobius"/>
    </source>
</evidence>
<keyword evidence="9" id="KW-0675">Receptor</keyword>
<protein>
    <recommendedName>
        <fullName evidence="11">Type II GnRH receptor</fullName>
    </recommendedName>
</protein>
<keyword evidence="15" id="KW-1185">Reference proteome</keyword>